<name>A0ABM8BXS9_9MOLU</name>
<proteinExistence type="predicted"/>
<gene>
    <name evidence="2" type="ORF">SHM_23010</name>
</gene>
<evidence type="ECO:0000256" key="1">
    <source>
        <dbReference type="SAM" id="Phobius"/>
    </source>
</evidence>
<evidence type="ECO:0000313" key="2">
    <source>
        <dbReference type="EMBL" id="BDT04655.1"/>
    </source>
</evidence>
<keyword evidence="1" id="KW-0812">Transmembrane</keyword>
<dbReference type="EMBL" id="AP026933">
    <property type="protein sequence ID" value="BDT04655.1"/>
    <property type="molecule type" value="Genomic_DNA"/>
</dbReference>
<keyword evidence="1" id="KW-0472">Membrane</keyword>
<evidence type="ECO:0008006" key="4">
    <source>
        <dbReference type="Google" id="ProtNLM"/>
    </source>
</evidence>
<protein>
    <recommendedName>
        <fullName evidence="4">Spiroplasmavirus-related protein</fullName>
    </recommendedName>
</protein>
<keyword evidence="3" id="KW-1185">Reference proteome</keyword>
<dbReference type="RefSeq" id="WP_174479934.1">
    <property type="nucleotide sequence ID" value="NZ_AP026933.1"/>
</dbReference>
<reference evidence="2 3" key="1">
    <citation type="journal article" date="2022" name="Front. Microbiol.">
        <title>Male-killing mechanisms vary between Spiroplasma species.</title>
        <authorList>
            <person name="Arai H."/>
            <person name="Inoue M."/>
            <person name="Kageyama D."/>
        </authorList>
    </citation>
    <scope>NUCLEOTIDE SEQUENCE [LARGE SCALE GENOMIC DNA]</scope>
    <source>
        <strain evidence="3">sHm</strain>
    </source>
</reference>
<sequence length="63" mass="7536">MSVLEIYNKIHQCIVDYWTMFIGNPVDDFTTILWNLVVYGTQFFIGFVLFYGSWWILKCLFGK</sequence>
<dbReference type="Proteomes" id="UP001163387">
    <property type="component" value="Chromosome"/>
</dbReference>
<feature type="transmembrane region" description="Helical" evidence="1">
    <location>
        <begin position="32"/>
        <end position="57"/>
    </location>
</feature>
<keyword evidence="1" id="KW-1133">Transmembrane helix</keyword>
<organism evidence="2 3">
    <name type="scientific">Spiroplasma ixodetis</name>
    <dbReference type="NCBI Taxonomy" id="2141"/>
    <lineage>
        <taxon>Bacteria</taxon>
        <taxon>Bacillati</taxon>
        <taxon>Mycoplasmatota</taxon>
        <taxon>Mollicutes</taxon>
        <taxon>Entomoplasmatales</taxon>
        <taxon>Spiroplasmataceae</taxon>
        <taxon>Spiroplasma</taxon>
    </lineage>
</organism>
<accession>A0ABM8BXS9</accession>
<evidence type="ECO:0000313" key="3">
    <source>
        <dbReference type="Proteomes" id="UP001163387"/>
    </source>
</evidence>